<dbReference type="OrthoDB" id="123307at2"/>
<proteinExistence type="predicted"/>
<dbReference type="InterPro" id="IPR023286">
    <property type="entry name" value="ABATE_dom_sf"/>
</dbReference>
<gene>
    <name evidence="2" type="ORF">SAMN05192558_106218</name>
</gene>
<dbReference type="RefSeq" id="WP_091376284.1">
    <property type="nucleotide sequence ID" value="NZ_FNDV01000006.1"/>
</dbReference>
<dbReference type="InterPro" id="IPR010852">
    <property type="entry name" value="ABATE"/>
</dbReference>
<dbReference type="SUPFAM" id="SSF160904">
    <property type="entry name" value="Jann2411-like"/>
    <property type="match status" value="1"/>
</dbReference>
<evidence type="ECO:0000313" key="2">
    <source>
        <dbReference type="EMBL" id="SDP07064.1"/>
    </source>
</evidence>
<dbReference type="AlphaFoldDB" id="A0A1H0PPY4"/>
<dbReference type="STRING" id="504798.SAMN05421871_106234"/>
<protein>
    <submittedName>
        <fullName evidence="2">Conserved protein containing a Zn-ribbon-like motif, possibly RNA-binding</fullName>
    </submittedName>
</protein>
<feature type="domain" description="Zinc finger CGNR" evidence="1">
    <location>
        <begin position="149"/>
        <end position="191"/>
    </location>
</feature>
<evidence type="ECO:0000259" key="1">
    <source>
        <dbReference type="Pfam" id="PF11706"/>
    </source>
</evidence>
<dbReference type="Proteomes" id="UP000199651">
    <property type="component" value="Unassembled WGS sequence"/>
</dbReference>
<dbReference type="InterPro" id="IPR021005">
    <property type="entry name" value="Znf_CGNR"/>
</dbReference>
<dbReference type="EMBL" id="FNJB01000006">
    <property type="protein sequence ID" value="SDP07064.1"/>
    <property type="molecule type" value="Genomic_DNA"/>
</dbReference>
<dbReference type="PANTHER" id="PTHR35525">
    <property type="entry name" value="BLL6575 PROTEIN"/>
    <property type="match status" value="1"/>
</dbReference>
<evidence type="ECO:0000313" key="3">
    <source>
        <dbReference type="Proteomes" id="UP000199651"/>
    </source>
</evidence>
<keyword evidence="3" id="KW-1185">Reference proteome</keyword>
<dbReference type="Pfam" id="PF11706">
    <property type="entry name" value="zf-CGNR"/>
    <property type="match status" value="1"/>
</dbReference>
<sequence length="192" mass="20822">MRTLTSLTGTTYQFEPGCFGLELLVTGGPGPGAAYEILHTADDLAAWLHDSRLAELAPLTDLRVSPAELARVKHFRDTLWSVAKAVADGRAPAPAELEVLNGCAEAPPRPRVDPATGQRAWVAPVTGTQILGAAAREAIDLVTTDLGERVRECGGENCYLIFLDTSRPGTRRWCSMQRCGNRHKVKAYRSRP</sequence>
<name>A0A1H0PPY4_9PSEU</name>
<accession>A0A1H0PPY4</accession>
<dbReference type="Pfam" id="PF07336">
    <property type="entry name" value="ABATE"/>
    <property type="match status" value="1"/>
</dbReference>
<dbReference type="Gene3D" id="1.10.3300.10">
    <property type="entry name" value="Jann2411-like domain"/>
    <property type="match status" value="1"/>
</dbReference>
<dbReference type="PANTHER" id="PTHR35525:SF3">
    <property type="entry name" value="BLL6575 PROTEIN"/>
    <property type="match status" value="1"/>
</dbReference>
<organism evidence="2 3">
    <name type="scientific">Actinokineospora alba</name>
    <dbReference type="NCBI Taxonomy" id="504798"/>
    <lineage>
        <taxon>Bacteria</taxon>
        <taxon>Bacillati</taxon>
        <taxon>Actinomycetota</taxon>
        <taxon>Actinomycetes</taxon>
        <taxon>Pseudonocardiales</taxon>
        <taxon>Pseudonocardiaceae</taxon>
        <taxon>Actinokineospora</taxon>
    </lineage>
</organism>
<reference evidence="3" key="1">
    <citation type="submission" date="2016-10" db="EMBL/GenBank/DDBJ databases">
        <authorList>
            <person name="Varghese N."/>
            <person name="Submissions S."/>
        </authorList>
    </citation>
    <scope>NUCLEOTIDE SEQUENCE [LARGE SCALE GENOMIC DNA]</scope>
    <source>
        <strain evidence="3">IBRC-M 10655</strain>
    </source>
</reference>